<evidence type="ECO:0000256" key="2">
    <source>
        <dbReference type="SAM" id="SignalP"/>
    </source>
</evidence>
<dbReference type="PANTHER" id="PTHR35936">
    <property type="entry name" value="MEMBRANE-BOUND LYTIC MUREIN TRANSGLYCOSYLASE F"/>
    <property type="match status" value="1"/>
</dbReference>
<reference evidence="4 5" key="1">
    <citation type="journal article" date="2019" name="Int. J. Syst. Evol. Microbiol.">
        <title>The Global Catalogue of Microorganisms (GCM) 10K type strain sequencing project: providing services to taxonomists for standard genome sequencing and annotation.</title>
        <authorList>
            <consortium name="The Broad Institute Genomics Platform"/>
            <consortium name="The Broad Institute Genome Sequencing Center for Infectious Disease"/>
            <person name="Wu L."/>
            <person name="Ma J."/>
        </authorList>
    </citation>
    <scope>NUCLEOTIDE SEQUENCE [LARGE SCALE GENOMIC DNA]</scope>
    <source>
        <strain evidence="4 5">JCM 16014</strain>
    </source>
</reference>
<dbReference type="SUPFAM" id="SSF53850">
    <property type="entry name" value="Periplasmic binding protein-like II"/>
    <property type="match status" value="1"/>
</dbReference>
<dbReference type="Gene3D" id="3.40.190.10">
    <property type="entry name" value="Periplasmic binding protein-like II"/>
    <property type="match status" value="2"/>
</dbReference>
<feature type="chain" id="PRO_5046692139" evidence="2">
    <location>
        <begin position="24"/>
        <end position="340"/>
    </location>
</feature>
<dbReference type="Proteomes" id="UP001500751">
    <property type="component" value="Unassembled WGS sequence"/>
</dbReference>
<dbReference type="EMBL" id="BAAAQN010000043">
    <property type="protein sequence ID" value="GAA2047377.1"/>
    <property type="molecule type" value="Genomic_DNA"/>
</dbReference>
<dbReference type="InterPro" id="IPR001638">
    <property type="entry name" value="Solute-binding_3/MltF_N"/>
</dbReference>
<evidence type="ECO:0000313" key="5">
    <source>
        <dbReference type="Proteomes" id="UP001500751"/>
    </source>
</evidence>
<evidence type="ECO:0000256" key="1">
    <source>
        <dbReference type="ARBA" id="ARBA00022729"/>
    </source>
</evidence>
<dbReference type="PROSITE" id="PS51257">
    <property type="entry name" value="PROKAR_LIPOPROTEIN"/>
    <property type="match status" value="1"/>
</dbReference>
<feature type="domain" description="Solute-binding protein family 3/N-terminal" evidence="3">
    <location>
        <begin position="85"/>
        <end position="318"/>
    </location>
</feature>
<dbReference type="RefSeq" id="WP_344669090.1">
    <property type="nucleotide sequence ID" value="NZ_BAAAQN010000043.1"/>
</dbReference>
<evidence type="ECO:0000259" key="3">
    <source>
        <dbReference type="SMART" id="SM00062"/>
    </source>
</evidence>
<name>A0ABN2V190_9ACTN</name>
<gene>
    <name evidence="4" type="ORF">GCM10009839_60590</name>
</gene>
<accession>A0ABN2V190</accession>
<dbReference type="SMART" id="SM00062">
    <property type="entry name" value="PBPb"/>
    <property type="match status" value="1"/>
</dbReference>
<protein>
    <submittedName>
        <fullName evidence="4">ABC transporter substrate-binding protein</fullName>
    </submittedName>
</protein>
<dbReference type="Pfam" id="PF00497">
    <property type="entry name" value="SBP_bac_3"/>
    <property type="match status" value="1"/>
</dbReference>
<feature type="signal peptide" evidence="2">
    <location>
        <begin position="1"/>
        <end position="23"/>
    </location>
</feature>
<proteinExistence type="predicted"/>
<keyword evidence="1 2" id="KW-0732">Signal</keyword>
<evidence type="ECO:0000313" key="4">
    <source>
        <dbReference type="EMBL" id="GAA2047377.1"/>
    </source>
</evidence>
<keyword evidence="5" id="KW-1185">Reference proteome</keyword>
<dbReference type="PANTHER" id="PTHR35936:SF17">
    <property type="entry name" value="ARGININE-BINDING EXTRACELLULAR PROTEIN ARTP"/>
    <property type="match status" value="1"/>
</dbReference>
<sequence length="340" mass="35482">MSAKLLRLAAPAAAAIVLLSASACSSGASSSDKKPDSAPAAAGSTVVHVGAVSNGAANPVDIMVAQQDAIRAELPAAIRDSGTLKIVVGDLPAGTPPLDFIGSDQQTLTGSEPDLARLVAGVLGLKPTFDHATWDNMFVGLDSGKEAIAFANVTDTEKRKEKYDFASYRQDNLGFEALKSTTWEFNGDYHVLAGKTIAVGSGTNQEKILLEWQTKLRAEGQDFSVKYYQDANSTLLALTSGKIDVYLGPNPGVAYQVTQTAKSPTPTRIAGEYSGAGATLQGLIAATTKKDSGLAKPVADAINVLISNGDYEKWLTAWNLTTEAVPTSQVNPPGLPLTNS</sequence>
<organism evidence="4 5">
    <name type="scientific">Catenulispora yoronensis</name>
    <dbReference type="NCBI Taxonomy" id="450799"/>
    <lineage>
        <taxon>Bacteria</taxon>
        <taxon>Bacillati</taxon>
        <taxon>Actinomycetota</taxon>
        <taxon>Actinomycetes</taxon>
        <taxon>Catenulisporales</taxon>
        <taxon>Catenulisporaceae</taxon>
        <taxon>Catenulispora</taxon>
    </lineage>
</organism>
<comment type="caution">
    <text evidence="4">The sequence shown here is derived from an EMBL/GenBank/DDBJ whole genome shotgun (WGS) entry which is preliminary data.</text>
</comment>